<dbReference type="EMBL" id="JBEPSN010000001">
    <property type="protein sequence ID" value="MET4538390.1"/>
    <property type="molecule type" value="Genomic_DNA"/>
</dbReference>
<dbReference type="InterPro" id="IPR050109">
    <property type="entry name" value="HTH-type_TetR-like_transc_reg"/>
</dbReference>
<dbReference type="SUPFAM" id="SSF46689">
    <property type="entry name" value="Homeodomain-like"/>
    <property type="match status" value="1"/>
</dbReference>
<name>A0ABV2P0V9_9MICC</name>
<keyword evidence="1" id="KW-0805">Transcription regulation</keyword>
<dbReference type="PANTHER" id="PTHR30055">
    <property type="entry name" value="HTH-TYPE TRANSCRIPTIONAL REGULATOR RUTR"/>
    <property type="match status" value="1"/>
</dbReference>
<keyword evidence="7" id="KW-1185">Reference proteome</keyword>
<comment type="caution">
    <text evidence="6">The sequence shown here is derived from an EMBL/GenBank/DDBJ whole genome shotgun (WGS) entry which is preliminary data.</text>
</comment>
<evidence type="ECO:0000256" key="2">
    <source>
        <dbReference type="ARBA" id="ARBA00023125"/>
    </source>
</evidence>
<accession>A0ABV2P0V9</accession>
<protein>
    <submittedName>
        <fullName evidence="6">AcrR family transcriptional regulator</fullName>
    </submittedName>
</protein>
<dbReference type="InterPro" id="IPR036271">
    <property type="entry name" value="Tet_transcr_reg_TetR-rel_C_sf"/>
</dbReference>
<dbReference type="PROSITE" id="PS50977">
    <property type="entry name" value="HTH_TETR_2"/>
    <property type="match status" value="1"/>
</dbReference>
<organism evidence="6 7">
    <name type="scientific">Arthrobacter bambusae</name>
    <dbReference type="NCBI Taxonomy" id="1338426"/>
    <lineage>
        <taxon>Bacteria</taxon>
        <taxon>Bacillati</taxon>
        <taxon>Actinomycetota</taxon>
        <taxon>Actinomycetes</taxon>
        <taxon>Micrococcales</taxon>
        <taxon>Micrococcaceae</taxon>
        <taxon>Arthrobacter</taxon>
    </lineage>
</organism>
<sequence length="185" mass="20051">MKKQPRADAVRNRRRILQVAHDVFASQGPGVPIDRIAEQAGVGAGTIYRHFPTKEALLLAIVTEGIDRLIVWIRELLEIDPGNALYQFVAGILERGAADQGLAADLASSGVDIDAELPDRHRAFHHALDNLVAQGQRAGTVRSDIDGSDLKAIIVGLQAMQQHREAHLDAPLKIICDGLRPPSAK</sequence>
<evidence type="ECO:0000256" key="4">
    <source>
        <dbReference type="PROSITE-ProRule" id="PRU00335"/>
    </source>
</evidence>
<dbReference type="Pfam" id="PF21597">
    <property type="entry name" value="TetR_C_43"/>
    <property type="match status" value="1"/>
</dbReference>
<dbReference type="Gene3D" id="1.10.357.10">
    <property type="entry name" value="Tetracycline Repressor, domain 2"/>
    <property type="match status" value="1"/>
</dbReference>
<keyword evidence="3" id="KW-0804">Transcription</keyword>
<feature type="domain" description="HTH tetR-type" evidence="5">
    <location>
        <begin position="10"/>
        <end position="69"/>
    </location>
</feature>
<dbReference type="InterPro" id="IPR009057">
    <property type="entry name" value="Homeodomain-like_sf"/>
</dbReference>
<dbReference type="Proteomes" id="UP001549307">
    <property type="component" value="Unassembled WGS sequence"/>
</dbReference>
<dbReference type="InterPro" id="IPR001647">
    <property type="entry name" value="HTH_TetR"/>
</dbReference>
<evidence type="ECO:0000259" key="5">
    <source>
        <dbReference type="PROSITE" id="PS50977"/>
    </source>
</evidence>
<evidence type="ECO:0000313" key="7">
    <source>
        <dbReference type="Proteomes" id="UP001549307"/>
    </source>
</evidence>
<dbReference type="InterPro" id="IPR049445">
    <property type="entry name" value="TetR_SbtR-like_C"/>
</dbReference>
<dbReference type="Pfam" id="PF00440">
    <property type="entry name" value="TetR_N"/>
    <property type="match status" value="1"/>
</dbReference>
<feature type="DNA-binding region" description="H-T-H motif" evidence="4">
    <location>
        <begin position="32"/>
        <end position="51"/>
    </location>
</feature>
<gene>
    <name evidence="6" type="ORF">ABIE37_000145</name>
</gene>
<evidence type="ECO:0000256" key="1">
    <source>
        <dbReference type="ARBA" id="ARBA00023015"/>
    </source>
</evidence>
<evidence type="ECO:0000313" key="6">
    <source>
        <dbReference type="EMBL" id="MET4538390.1"/>
    </source>
</evidence>
<dbReference type="PANTHER" id="PTHR30055:SF234">
    <property type="entry name" value="HTH-TYPE TRANSCRIPTIONAL REGULATOR BETI"/>
    <property type="match status" value="1"/>
</dbReference>
<dbReference type="GeneID" id="92751127"/>
<keyword evidence="2 4" id="KW-0238">DNA-binding</keyword>
<dbReference type="SUPFAM" id="SSF48498">
    <property type="entry name" value="Tetracyclin repressor-like, C-terminal domain"/>
    <property type="match status" value="1"/>
</dbReference>
<dbReference type="RefSeq" id="WP_354225759.1">
    <property type="nucleotide sequence ID" value="NZ_JBEPSN010000001.1"/>
</dbReference>
<proteinExistence type="predicted"/>
<dbReference type="PRINTS" id="PR00455">
    <property type="entry name" value="HTHTETR"/>
</dbReference>
<reference evidence="6 7" key="1">
    <citation type="submission" date="2024-06" db="EMBL/GenBank/DDBJ databases">
        <title>Sorghum-associated microbial communities from plants grown in Nebraska, USA.</title>
        <authorList>
            <person name="Schachtman D."/>
        </authorList>
    </citation>
    <scope>NUCLEOTIDE SEQUENCE [LARGE SCALE GENOMIC DNA]</scope>
    <source>
        <strain evidence="6 7">3552</strain>
    </source>
</reference>
<evidence type="ECO:0000256" key="3">
    <source>
        <dbReference type="ARBA" id="ARBA00023163"/>
    </source>
</evidence>